<reference evidence="2" key="1">
    <citation type="journal article" date="2023" name="Nat. Plants">
        <title>Single-cell RNA sequencing provides a high-resolution roadmap for understanding the multicellular compartmentation of specialized metabolism.</title>
        <authorList>
            <person name="Sun S."/>
            <person name="Shen X."/>
            <person name="Li Y."/>
            <person name="Li Y."/>
            <person name="Wang S."/>
            <person name="Li R."/>
            <person name="Zhang H."/>
            <person name="Shen G."/>
            <person name="Guo B."/>
            <person name="Wei J."/>
            <person name="Xu J."/>
            <person name="St-Pierre B."/>
            <person name="Chen S."/>
            <person name="Sun C."/>
        </authorList>
    </citation>
    <scope>NUCLEOTIDE SEQUENCE [LARGE SCALE GENOMIC DNA]</scope>
</reference>
<accession>A0ACC0B3H2</accession>
<organism evidence="1 2">
    <name type="scientific">Catharanthus roseus</name>
    <name type="common">Madagascar periwinkle</name>
    <name type="synonym">Vinca rosea</name>
    <dbReference type="NCBI Taxonomy" id="4058"/>
    <lineage>
        <taxon>Eukaryota</taxon>
        <taxon>Viridiplantae</taxon>
        <taxon>Streptophyta</taxon>
        <taxon>Embryophyta</taxon>
        <taxon>Tracheophyta</taxon>
        <taxon>Spermatophyta</taxon>
        <taxon>Magnoliopsida</taxon>
        <taxon>eudicotyledons</taxon>
        <taxon>Gunneridae</taxon>
        <taxon>Pentapetalae</taxon>
        <taxon>asterids</taxon>
        <taxon>lamiids</taxon>
        <taxon>Gentianales</taxon>
        <taxon>Apocynaceae</taxon>
        <taxon>Rauvolfioideae</taxon>
        <taxon>Vinceae</taxon>
        <taxon>Catharanthinae</taxon>
        <taxon>Catharanthus</taxon>
    </lineage>
</organism>
<evidence type="ECO:0000313" key="1">
    <source>
        <dbReference type="EMBL" id="KAI5667187.1"/>
    </source>
</evidence>
<keyword evidence="2" id="KW-1185">Reference proteome</keyword>
<gene>
    <name evidence="1" type="ORF">M9H77_17040</name>
</gene>
<evidence type="ECO:0000313" key="2">
    <source>
        <dbReference type="Proteomes" id="UP001060085"/>
    </source>
</evidence>
<dbReference type="Proteomes" id="UP001060085">
    <property type="component" value="Linkage Group LG04"/>
</dbReference>
<name>A0ACC0B3H2_CATRO</name>
<dbReference type="EMBL" id="CM044704">
    <property type="protein sequence ID" value="KAI5667187.1"/>
    <property type="molecule type" value="Genomic_DNA"/>
</dbReference>
<proteinExistence type="predicted"/>
<sequence>MPAAWAGHPIRLLVTRVLFDCRDSSQLRLFFEGYNPDHHLSLPPSPRRGYDAAWRLFLGVFSNNWYQSHGFRLSGFGIRLQSSDLRIFLLFVSSACCRFSVYCLSACRQLYLVYYLDLQKENKSHGENLLVRGRIDRRETPRHRFKSRSNSRKKSKVKCFYCGKEGHMKNKCF</sequence>
<comment type="caution">
    <text evidence="1">The sequence shown here is derived from an EMBL/GenBank/DDBJ whole genome shotgun (WGS) entry which is preliminary data.</text>
</comment>
<protein>
    <submittedName>
        <fullName evidence="1">Uncharacterized protein</fullName>
    </submittedName>
</protein>